<dbReference type="AlphaFoldDB" id="A0A418XDQ3"/>
<keyword evidence="1" id="KW-1003">Cell membrane</keyword>
<dbReference type="NCBIfam" id="TIGR04409">
    <property type="entry name" value="LptC_YrbK"/>
    <property type="match status" value="1"/>
</dbReference>
<evidence type="ECO:0000256" key="5">
    <source>
        <dbReference type="ARBA" id="ARBA00023136"/>
    </source>
</evidence>
<dbReference type="GO" id="GO:0005886">
    <property type="term" value="C:plasma membrane"/>
    <property type="evidence" value="ECO:0007669"/>
    <property type="project" value="InterPro"/>
</dbReference>
<keyword evidence="5 6" id="KW-0472">Membrane</keyword>
<dbReference type="InterPro" id="IPR052363">
    <property type="entry name" value="LPS_export_LptC"/>
</dbReference>
<evidence type="ECO:0000256" key="6">
    <source>
        <dbReference type="SAM" id="Phobius"/>
    </source>
</evidence>
<evidence type="ECO:0000313" key="7">
    <source>
        <dbReference type="EMBL" id="RJG10672.1"/>
    </source>
</evidence>
<keyword evidence="3 6" id="KW-0812">Transmembrane</keyword>
<protein>
    <submittedName>
        <fullName evidence="7">LPS export ABC transporter periplasmic protein LptC</fullName>
    </submittedName>
</protein>
<keyword evidence="4 6" id="KW-1133">Transmembrane helix</keyword>
<evidence type="ECO:0000256" key="3">
    <source>
        <dbReference type="ARBA" id="ARBA00022692"/>
    </source>
</evidence>
<dbReference type="InterPro" id="IPR010664">
    <property type="entry name" value="LipoPS_assembly_LptC-rel"/>
</dbReference>
<keyword evidence="2" id="KW-0997">Cell inner membrane</keyword>
<dbReference type="GO" id="GO:0015221">
    <property type="term" value="F:lipopolysaccharide transmembrane transporter activity"/>
    <property type="evidence" value="ECO:0007669"/>
    <property type="project" value="InterPro"/>
</dbReference>
<evidence type="ECO:0000256" key="4">
    <source>
        <dbReference type="ARBA" id="ARBA00022989"/>
    </source>
</evidence>
<evidence type="ECO:0000256" key="2">
    <source>
        <dbReference type="ARBA" id="ARBA00022519"/>
    </source>
</evidence>
<dbReference type="GO" id="GO:0017089">
    <property type="term" value="F:glycolipid transfer activity"/>
    <property type="evidence" value="ECO:0007669"/>
    <property type="project" value="TreeGrafter"/>
</dbReference>
<dbReference type="Gene3D" id="2.60.450.10">
    <property type="entry name" value="Lipopolysaccharide (LPS) transport protein A like domain"/>
    <property type="match status" value="1"/>
</dbReference>
<evidence type="ECO:0000313" key="8">
    <source>
        <dbReference type="Proteomes" id="UP000284006"/>
    </source>
</evidence>
<dbReference type="PANTHER" id="PTHR37481">
    <property type="entry name" value="LIPOPOLYSACCHARIDE EXPORT SYSTEM PROTEIN LPTC"/>
    <property type="match status" value="1"/>
</dbReference>
<dbReference type="PANTHER" id="PTHR37481:SF1">
    <property type="entry name" value="LIPOPOLYSACCHARIDE EXPORT SYSTEM PROTEIN LPTC"/>
    <property type="match status" value="1"/>
</dbReference>
<comment type="caution">
    <text evidence="7">The sequence shown here is derived from an EMBL/GenBank/DDBJ whole genome shotgun (WGS) entry which is preliminary data.</text>
</comment>
<dbReference type="GO" id="GO:0030288">
    <property type="term" value="C:outer membrane-bounded periplasmic space"/>
    <property type="evidence" value="ECO:0007669"/>
    <property type="project" value="TreeGrafter"/>
</dbReference>
<dbReference type="EMBL" id="QYUP01000160">
    <property type="protein sequence ID" value="RJG10672.1"/>
    <property type="molecule type" value="Genomic_DNA"/>
</dbReference>
<dbReference type="Pfam" id="PF06835">
    <property type="entry name" value="LptC"/>
    <property type="match status" value="1"/>
</dbReference>
<dbReference type="Proteomes" id="UP000284006">
    <property type="component" value="Unassembled WGS sequence"/>
</dbReference>
<accession>A0A418XDQ3</accession>
<gene>
    <name evidence="7" type="primary">lptC</name>
    <name evidence="7" type="ORF">D3872_21900</name>
</gene>
<keyword evidence="8" id="KW-1185">Reference proteome</keyword>
<evidence type="ECO:0000256" key="1">
    <source>
        <dbReference type="ARBA" id="ARBA00022475"/>
    </source>
</evidence>
<feature type="transmembrane region" description="Helical" evidence="6">
    <location>
        <begin position="12"/>
        <end position="29"/>
    </location>
</feature>
<dbReference type="InterPro" id="IPR026265">
    <property type="entry name" value="LptC"/>
</dbReference>
<name>A0A418XDQ3_9BURK</name>
<proteinExistence type="predicted"/>
<sequence>MHKRTAHRWRLTAIMLAATFAAFGTFWLVQMMESDPGLSSDAFKNEPDYIVEKFSFVRMTPDGKPRYIVSGDKLTHRPLDDSAEIEKPFLQGLGAGQPETVVRAKRARVDHGNTQVHLMGDVDIDRKATPDARPVRMRTQALTVFTEEDQMQTDQPVEIVSGGSKMTGTGLFIDNAARKVQIQSRSRITYPPRQ</sequence>
<organism evidence="7 8">
    <name type="scientific">Massilia cavernae</name>
    <dbReference type="NCBI Taxonomy" id="2320864"/>
    <lineage>
        <taxon>Bacteria</taxon>
        <taxon>Pseudomonadati</taxon>
        <taxon>Pseudomonadota</taxon>
        <taxon>Betaproteobacteria</taxon>
        <taxon>Burkholderiales</taxon>
        <taxon>Oxalobacteraceae</taxon>
        <taxon>Telluria group</taxon>
        <taxon>Massilia</taxon>
    </lineage>
</organism>
<dbReference type="OrthoDB" id="8589410at2"/>
<reference evidence="7 8" key="1">
    <citation type="submission" date="2018-09" db="EMBL/GenBank/DDBJ databases">
        <authorList>
            <person name="Zhu H."/>
        </authorList>
    </citation>
    <scope>NUCLEOTIDE SEQUENCE [LARGE SCALE GENOMIC DNA]</scope>
    <source>
        <strain evidence="7 8">K1S02-61</strain>
    </source>
</reference>
<dbReference type="RefSeq" id="WP_119812780.1">
    <property type="nucleotide sequence ID" value="NZ_QYUP01000160.1"/>
</dbReference>